<sequence length="502" mass="56982">MKTITKKEYIMGFSEFENPILKLGTEVAKQAPAMLAYWDKDQVCKFANEVYQVWFGKSQKEMIGIHMRELLGPIYEMNLPYILGVLSGEKQVFEREIPLNSGEIIHTLVTYTPDISSKGEVQGFYVHSADVSSIKKLESDLKRSESKFKSLLECTPHAILVVNFLGEIILVNQASAKLFEYKKESLVGMKLSSLIPEYHKLLFLEQKNCSLSAEQKANLIENVIKPTGIRSDGSKFPIETSLTEVPDFEEGAVYFLVKDITWKKEKDEEIRRSLDIISEQNDRLSNFTHIVSHNLRTHSGNIGSILDFLNEAETETEKDELISYLKKSSQGLTETIEHLNFVVSIRTNPNIPQENIDLSSAVRKTLQILEREVISTKAEIRLDIQNGLEVQHVPAYLDSILLNLISNAIKYREEERTPIIKIKAFKSGQEIIFRVEDNGKGIDLEKHGSKLFGMYKTFHGNKDAHGVGLFITRNQIESLGGKIDVESKVGVGTRFTVHFQEH</sequence>
<dbReference type="SMART" id="SM00387">
    <property type="entry name" value="HATPase_c"/>
    <property type="match status" value="1"/>
</dbReference>
<dbReference type="EMBL" id="RQGF01000042">
    <property type="protein sequence ID" value="TGL58406.1"/>
    <property type="molecule type" value="Genomic_DNA"/>
</dbReference>
<dbReference type="Gene3D" id="3.30.565.10">
    <property type="entry name" value="Histidine kinase-like ATPase, C-terminal domain"/>
    <property type="match status" value="1"/>
</dbReference>
<keyword evidence="5" id="KW-0418">Kinase</keyword>
<protein>
    <recommendedName>
        <fullName evidence="2">histidine kinase</fullName>
        <ecNumber evidence="2">2.7.13.3</ecNumber>
    </recommendedName>
</protein>
<dbReference type="InterPro" id="IPR000014">
    <property type="entry name" value="PAS"/>
</dbReference>
<evidence type="ECO:0000256" key="1">
    <source>
        <dbReference type="ARBA" id="ARBA00000085"/>
    </source>
</evidence>
<evidence type="ECO:0000259" key="6">
    <source>
        <dbReference type="PROSITE" id="PS50109"/>
    </source>
</evidence>
<comment type="caution">
    <text evidence="9">The sequence shown here is derived from an EMBL/GenBank/DDBJ whole genome shotgun (WGS) entry which is preliminary data.</text>
</comment>
<reference evidence="9" key="1">
    <citation type="journal article" date="2019" name="PLoS Negl. Trop. Dis.">
        <title>Revisiting the worldwide diversity of Leptospira species in the environment.</title>
        <authorList>
            <person name="Vincent A.T."/>
            <person name="Schiettekatte O."/>
            <person name="Bourhy P."/>
            <person name="Veyrier F.J."/>
            <person name="Picardeau M."/>
        </authorList>
    </citation>
    <scope>NUCLEOTIDE SEQUENCE [LARGE SCALE GENOMIC DNA]</scope>
    <source>
        <strain evidence="9">201702455</strain>
    </source>
</reference>
<dbReference type="CDD" id="cd00130">
    <property type="entry name" value="PAS"/>
    <property type="match status" value="2"/>
</dbReference>
<dbReference type="Pfam" id="PF13426">
    <property type="entry name" value="PAS_9"/>
    <property type="match status" value="1"/>
</dbReference>
<proteinExistence type="predicted"/>
<evidence type="ECO:0000259" key="8">
    <source>
        <dbReference type="PROSITE" id="PS50113"/>
    </source>
</evidence>
<gene>
    <name evidence="9" type="ORF">EHQ64_19145</name>
</gene>
<dbReference type="SMART" id="SM00091">
    <property type="entry name" value="PAS"/>
    <property type="match status" value="2"/>
</dbReference>
<evidence type="ECO:0000256" key="2">
    <source>
        <dbReference type="ARBA" id="ARBA00012438"/>
    </source>
</evidence>
<dbReference type="GO" id="GO:0004673">
    <property type="term" value="F:protein histidine kinase activity"/>
    <property type="evidence" value="ECO:0007669"/>
    <property type="project" value="UniProtKB-EC"/>
</dbReference>
<dbReference type="PRINTS" id="PR00344">
    <property type="entry name" value="BCTRLSENSOR"/>
</dbReference>
<evidence type="ECO:0000259" key="7">
    <source>
        <dbReference type="PROSITE" id="PS50112"/>
    </source>
</evidence>
<dbReference type="Proteomes" id="UP000297762">
    <property type="component" value="Unassembled WGS sequence"/>
</dbReference>
<dbReference type="PROSITE" id="PS50109">
    <property type="entry name" value="HIS_KIN"/>
    <property type="match status" value="1"/>
</dbReference>
<dbReference type="InterPro" id="IPR000700">
    <property type="entry name" value="PAS-assoc_C"/>
</dbReference>
<dbReference type="RefSeq" id="WP_135651412.1">
    <property type="nucleotide sequence ID" value="NZ_RQGF01000042.1"/>
</dbReference>
<dbReference type="InterPro" id="IPR005467">
    <property type="entry name" value="His_kinase_dom"/>
</dbReference>
<dbReference type="PANTHER" id="PTHR43304:SF1">
    <property type="entry name" value="PAC DOMAIN-CONTAINING PROTEIN"/>
    <property type="match status" value="1"/>
</dbReference>
<evidence type="ECO:0000256" key="5">
    <source>
        <dbReference type="ARBA" id="ARBA00022777"/>
    </source>
</evidence>
<name>A0A4R9K2I1_9LEPT</name>
<dbReference type="Pfam" id="PF02518">
    <property type="entry name" value="HATPase_c"/>
    <property type="match status" value="1"/>
</dbReference>
<dbReference type="NCBIfam" id="TIGR00229">
    <property type="entry name" value="sensory_box"/>
    <property type="match status" value="2"/>
</dbReference>
<keyword evidence="3" id="KW-0597">Phosphoprotein</keyword>
<accession>A0A4R9K2I1</accession>
<dbReference type="AlphaFoldDB" id="A0A4R9K2I1"/>
<dbReference type="SUPFAM" id="SSF55785">
    <property type="entry name" value="PYP-like sensor domain (PAS domain)"/>
    <property type="match status" value="2"/>
</dbReference>
<dbReference type="PROSITE" id="PS50113">
    <property type="entry name" value="PAC"/>
    <property type="match status" value="1"/>
</dbReference>
<feature type="domain" description="Histidine kinase" evidence="6">
    <location>
        <begin position="290"/>
        <end position="502"/>
    </location>
</feature>
<dbReference type="Pfam" id="PF08448">
    <property type="entry name" value="PAS_4"/>
    <property type="match status" value="1"/>
</dbReference>
<dbReference type="InterPro" id="IPR004358">
    <property type="entry name" value="Sig_transdc_His_kin-like_C"/>
</dbReference>
<dbReference type="OrthoDB" id="344048at2"/>
<dbReference type="InterPro" id="IPR003594">
    <property type="entry name" value="HATPase_dom"/>
</dbReference>
<keyword evidence="10" id="KW-1185">Reference proteome</keyword>
<dbReference type="InterPro" id="IPR052162">
    <property type="entry name" value="Sensor_kinase/Photoreceptor"/>
</dbReference>
<dbReference type="SUPFAM" id="SSF55874">
    <property type="entry name" value="ATPase domain of HSP90 chaperone/DNA topoisomerase II/histidine kinase"/>
    <property type="match status" value="1"/>
</dbReference>
<dbReference type="Gene3D" id="3.30.450.20">
    <property type="entry name" value="PAS domain"/>
    <property type="match status" value="2"/>
</dbReference>
<evidence type="ECO:0000256" key="4">
    <source>
        <dbReference type="ARBA" id="ARBA00022679"/>
    </source>
</evidence>
<feature type="domain" description="PAC" evidence="8">
    <location>
        <begin position="91"/>
        <end position="143"/>
    </location>
</feature>
<dbReference type="PANTHER" id="PTHR43304">
    <property type="entry name" value="PHYTOCHROME-LIKE PROTEIN CPH1"/>
    <property type="match status" value="1"/>
</dbReference>
<evidence type="ECO:0000313" key="9">
    <source>
        <dbReference type="EMBL" id="TGL58406.1"/>
    </source>
</evidence>
<keyword evidence="4" id="KW-0808">Transferase</keyword>
<evidence type="ECO:0000256" key="3">
    <source>
        <dbReference type="ARBA" id="ARBA00022553"/>
    </source>
</evidence>
<dbReference type="InterPro" id="IPR036890">
    <property type="entry name" value="HATPase_C_sf"/>
</dbReference>
<evidence type="ECO:0000313" key="10">
    <source>
        <dbReference type="Proteomes" id="UP000297762"/>
    </source>
</evidence>
<dbReference type="EC" id="2.7.13.3" evidence="2"/>
<dbReference type="PROSITE" id="PS50112">
    <property type="entry name" value="PAS"/>
    <property type="match status" value="1"/>
</dbReference>
<dbReference type="InterPro" id="IPR035965">
    <property type="entry name" value="PAS-like_dom_sf"/>
</dbReference>
<comment type="catalytic activity">
    <reaction evidence="1">
        <text>ATP + protein L-histidine = ADP + protein N-phospho-L-histidine.</text>
        <dbReference type="EC" id="2.7.13.3"/>
    </reaction>
</comment>
<dbReference type="InterPro" id="IPR013656">
    <property type="entry name" value="PAS_4"/>
</dbReference>
<feature type="domain" description="PAS" evidence="7">
    <location>
        <begin position="144"/>
        <end position="188"/>
    </location>
</feature>
<dbReference type="Gene3D" id="1.10.287.130">
    <property type="match status" value="1"/>
</dbReference>
<organism evidence="9 10">
    <name type="scientific">Leptospira sarikeiensis</name>
    <dbReference type="NCBI Taxonomy" id="2484943"/>
    <lineage>
        <taxon>Bacteria</taxon>
        <taxon>Pseudomonadati</taxon>
        <taxon>Spirochaetota</taxon>
        <taxon>Spirochaetia</taxon>
        <taxon>Leptospirales</taxon>
        <taxon>Leptospiraceae</taxon>
        <taxon>Leptospira</taxon>
    </lineage>
</organism>